<dbReference type="PANTHER" id="PTHR42734">
    <property type="entry name" value="METAL TRANSPORT SYSTEM ATP-BINDING PROTEIN TM_0124-RELATED"/>
    <property type="match status" value="1"/>
</dbReference>
<dbReference type="SMART" id="SM00382">
    <property type="entry name" value="AAA"/>
    <property type="match status" value="1"/>
</dbReference>
<dbReference type="InterPro" id="IPR017871">
    <property type="entry name" value="ABC_transporter-like_CS"/>
</dbReference>
<accession>A0A1L8CVM2</accession>
<keyword evidence="2" id="KW-0813">Transport</keyword>
<organism evidence="6 7">
    <name type="scientific">Carboxydothermus pertinax</name>
    <dbReference type="NCBI Taxonomy" id="870242"/>
    <lineage>
        <taxon>Bacteria</taxon>
        <taxon>Bacillati</taxon>
        <taxon>Bacillota</taxon>
        <taxon>Clostridia</taxon>
        <taxon>Thermoanaerobacterales</taxon>
        <taxon>Thermoanaerobacteraceae</taxon>
        <taxon>Carboxydothermus</taxon>
    </lineage>
</organism>
<evidence type="ECO:0000256" key="2">
    <source>
        <dbReference type="ARBA" id="ARBA00022448"/>
    </source>
</evidence>
<gene>
    <name evidence="6" type="ORF">cpu_14570</name>
</gene>
<protein>
    <recommendedName>
        <fullName evidence="5">ABC transporter domain-containing protein</fullName>
    </recommendedName>
</protein>
<comment type="similarity">
    <text evidence="1">Belongs to the ABC transporter superfamily.</text>
</comment>
<dbReference type="InterPro" id="IPR003439">
    <property type="entry name" value="ABC_transporter-like_ATP-bd"/>
</dbReference>
<evidence type="ECO:0000256" key="4">
    <source>
        <dbReference type="ARBA" id="ARBA00022840"/>
    </source>
</evidence>
<dbReference type="STRING" id="870242.cpu_14570"/>
<keyword evidence="3" id="KW-0547">Nucleotide-binding</keyword>
<sequence>MNLGLLVEDLTVNYGDELSLKNINFSLKDGDFLLVLGKNGAGKSTLLKAITGEISYAGNINTFNHKIGYVAQKLPQTIKFPVTVEELVLTGTLKGKPKLFYSKEDREIAEKALKATNLLAKRKKLLGNLSGGELRRAFIARALAGKADLLLLDEPTSGLDQRSREELYQVLNNFFKENTIVLMVTHDPREIKILGNKILHLEKQILYFGAKDRYLAGEEKDLGVECCPE</sequence>
<reference evidence="7" key="1">
    <citation type="submission" date="2016-12" db="EMBL/GenBank/DDBJ databases">
        <title>Draft Genome Sequences od Carboxydothermus pertinax and islandicus, Hydrogenogenic Carboxydotrophic Bacteria.</title>
        <authorList>
            <person name="Fukuyama Y."/>
            <person name="Ohmae K."/>
            <person name="Yoneda Y."/>
            <person name="Yoshida T."/>
            <person name="Sako Y."/>
        </authorList>
    </citation>
    <scope>NUCLEOTIDE SEQUENCE [LARGE SCALE GENOMIC DNA]</scope>
    <source>
        <strain evidence="7">Ug1</strain>
    </source>
</reference>
<proteinExistence type="inferred from homology"/>
<dbReference type="InterPro" id="IPR027417">
    <property type="entry name" value="P-loop_NTPase"/>
</dbReference>
<dbReference type="InterPro" id="IPR003593">
    <property type="entry name" value="AAA+_ATPase"/>
</dbReference>
<dbReference type="EMBL" id="BDJK01000023">
    <property type="protein sequence ID" value="GAV22947.1"/>
    <property type="molecule type" value="Genomic_DNA"/>
</dbReference>
<dbReference type="PANTHER" id="PTHR42734:SF17">
    <property type="entry name" value="METAL TRANSPORT SYSTEM ATP-BINDING PROTEIN TM_0124-RELATED"/>
    <property type="match status" value="1"/>
</dbReference>
<feature type="domain" description="ABC transporter" evidence="5">
    <location>
        <begin position="5"/>
        <end position="228"/>
    </location>
</feature>
<dbReference type="SUPFAM" id="SSF52540">
    <property type="entry name" value="P-loop containing nucleoside triphosphate hydrolases"/>
    <property type="match status" value="1"/>
</dbReference>
<dbReference type="Pfam" id="PF00005">
    <property type="entry name" value="ABC_tran"/>
    <property type="match status" value="1"/>
</dbReference>
<dbReference type="AlphaFoldDB" id="A0A1L8CVM2"/>
<dbReference type="OrthoDB" id="9799337at2"/>
<evidence type="ECO:0000256" key="1">
    <source>
        <dbReference type="ARBA" id="ARBA00005417"/>
    </source>
</evidence>
<comment type="caution">
    <text evidence="6">The sequence shown here is derived from an EMBL/GenBank/DDBJ whole genome shotgun (WGS) entry which is preliminary data.</text>
</comment>
<evidence type="ECO:0000313" key="7">
    <source>
        <dbReference type="Proteomes" id="UP000187485"/>
    </source>
</evidence>
<dbReference type="Proteomes" id="UP000187485">
    <property type="component" value="Unassembled WGS sequence"/>
</dbReference>
<dbReference type="RefSeq" id="WP_077177240.1">
    <property type="nucleotide sequence ID" value="NZ_BDJK01000023.1"/>
</dbReference>
<dbReference type="GO" id="GO:0016887">
    <property type="term" value="F:ATP hydrolysis activity"/>
    <property type="evidence" value="ECO:0007669"/>
    <property type="project" value="InterPro"/>
</dbReference>
<evidence type="ECO:0000259" key="5">
    <source>
        <dbReference type="PROSITE" id="PS50893"/>
    </source>
</evidence>
<dbReference type="PROSITE" id="PS00211">
    <property type="entry name" value="ABC_TRANSPORTER_1"/>
    <property type="match status" value="1"/>
</dbReference>
<keyword evidence="7" id="KW-1185">Reference proteome</keyword>
<evidence type="ECO:0000256" key="3">
    <source>
        <dbReference type="ARBA" id="ARBA00022741"/>
    </source>
</evidence>
<dbReference type="InterPro" id="IPR050153">
    <property type="entry name" value="Metal_Ion_Import_ABC"/>
</dbReference>
<dbReference type="Gene3D" id="3.40.50.300">
    <property type="entry name" value="P-loop containing nucleotide triphosphate hydrolases"/>
    <property type="match status" value="1"/>
</dbReference>
<name>A0A1L8CVM2_9THEO</name>
<dbReference type="GO" id="GO:0005524">
    <property type="term" value="F:ATP binding"/>
    <property type="evidence" value="ECO:0007669"/>
    <property type="project" value="UniProtKB-KW"/>
</dbReference>
<evidence type="ECO:0000313" key="6">
    <source>
        <dbReference type="EMBL" id="GAV22947.1"/>
    </source>
</evidence>
<dbReference type="PROSITE" id="PS50893">
    <property type="entry name" value="ABC_TRANSPORTER_2"/>
    <property type="match status" value="1"/>
</dbReference>
<keyword evidence="4" id="KW-0067">ATP-binding</keyword>